<dbReference type="GO" id="GO:0003677">
    <property type="term" value="F:DNA binding"/>
    <property type="evidence" value="ECO:0007669"/>
    <property type="project" value="UniProtKB-KW"/>
</dbReference>
<dbReference type="PROSITE" id="PS50864">
    <property type="entry name" value="SAND"/>
    <property type="match status" value="1"/>
</dbReference>
<dbReference type="SUPFAM" id="SSF63763">
    <property type="entry name" value="SAND domain-like"/>
    <property type="match status" value="1"/>
</dbReference>
<reference evidence="7" key="2">
    <citation type="submission" date="2015-02" db="UniProtKB">
        <authorList>
            <consortium name="EnsemblMetazoa"/>
        </authorList>
    </citation>
    <scope>IDENTIFICATION</scope>
</reference>
<reference evidence="8" key="1">
    <citation type="submission" date="2011-05" db="EMBL/GenBank/DDBJ databases">
        <authorList>
            <person name="Richards S.R."/>
            <person name="Qu J."/>
            <person name="Jiang H."/>
            <person name="Jhangiani S.N."/>
            <person name="Agravi P."/>
            <person name="Goodspeed R."/>
            <person name="Gross S."/>
            <person name="Mandapat C."/>
            <person name="Jackson L."/>
            <person name="Mathew T."/>
            <person name="Pu L."/>
            <person name="Thornton R."/>
            <person name="Saada N."/>
            <person name="Wilczek-Boney K.B."/>
            <person name="Lee S."/>
            <person name="Kovar C."/>
            <person name="Wu Y."/>
            <person name="Scherer S.E."/>
            <person name="Worley K.C."/>
            <person name="Muzny D.M."/>
            <person name="Gibbs R."/>
        </authorList>
    </citation>
    <scope>NUCLEOTIDE SEQUENCE</scope>
    <source>
        <strain evidence="8">Brora</strain>
    </source>
</reference>
<feature type="compositionally biased region" description="Polar residues" evidence="4">
    <location>
        <begin position="362"/>
        <end position="386"/>
    </location>
</feature>
<dbReference type="Proteomes" id="UP000014500">
    <property type="component" value="Unassembled WGS sequence"/>
</dbReference>
<dbReference type="AlphaFoldDB" id="T1IP71"/>
<evidence type="ECO:0000313" key="7">
    <source>
        <dbReference type="EnsemblMetazoa" id="SMAR002818-PA"/>
    </source>
</evidence>
<feature type="region of interest" description="Disordered" evidence="4">
    <location>
        <begin position="310"/>
        <end position="341"/>
    </location>
</feature>
<feature type="compositionally biased region" description="Basic and acidic residues" evidence="4">
    <location>
        <begin position="310"/>
        <end position="340"/>
    </location>
</feature>
<keyword evidence="2" id="KW-0804">Transcription</keyword>
<feature type="region of interest" description="Disordered" evidence="4">
    <location>
        <begin position="853"/>
        <end position="885"/>
    </location>
</feature>
<dbReference type="OMA" id="PCILFRD"/>
<evidence type="ECO:0000256" key="3">
    <source>
        <dbReference type="ARBA" id="ARBA00023242"/>
    </source>
</evidence>
<dbReference type="InterPro" id="IPR000770">
    <property type="entry name" value="SAND_dom"/>
</dbReference>
<dbReference type="SMART" id="SM00258">
    <property type="entry name" value="SAND"/>
    <property type="match status" value="1"/>
</dbReference>
<protein>
    <recommendedName>
        <fullName evidence="9">SAND domain-containing protein</fullName>
    </recommendedName>
</protein>
<feature type="region of interest" description="Disordered" evidence="4">
    <location>
        <begin position="779"/>
        <end position="798"/>
    </location>
</feature>
<keyword evidence="3" id="KW-0539">Nucleus</keyword>
<feature type="domain" description="SAND" evidence="6">
    <location>
        <begin position="88"/>
        <end position="181"/>
    </location>
</feature>
<feature type="compositionally biased region" description="Polar residues" evidence="4">
    <location>
        <begin position="495"/>
        <end position="512"/>
    </location>
</feature>
<feature type="region of interest" description="Disordered" evidence="4">
    <location>
        <begin position="461"/>
        <end position="516"/>
    </location>
</feature>
<dbReference type="STRING" id="126957.T1IP71"/>
<evidence type="ECO:0000256" key="1">
    <source>
        <dbReference type="ARBA" id="ARBA00023015"/>
    </source>
</evidence>
<sequence>MTGRGGKRAGSSSTTAGRRPTRVGDDNNNITTTTTSTTNACVFPAFPAATSLASQATADRSASAVHDASTAANVSAAAAATAAAAVSYQYVDMSMYEDYLRPIYKDGDVVLEVECGDNQGLLYLSRLCQGSKGPCILFNNMWLTPNEFQYISGRETAKDWKRSIRHHGKSMKLLLSKGILAVHPPICDCDGCRISSPVSASKVKCTGLGQAKLFSSVATTPSSLAIPSGPFATAPAVYPTSESRAGRLSESSKRSLIAQTPIDHCVANVANSRRGSNGRNKKTLLGLPASGYSDHVHELQVLIAQTQRQAERLQKDMDSVKKTEPLNKSPEPTEKKRESRLTSIIDQLLSNKAKGLKEEAAKSNSNSVAITNANSKASRTNATSGDSNDEQVNSDDNSSEDRREISSTSSATSSTSGDSVSSSVSLESGQSEISTGSSLDGNGTANFEDTHHCHQADNAIAVKTERDPMPELDGQSAKTEKKTPKKGPRTKDGLTGTQNGFDRTSSSVNSQGRRSDECAVAESLALTQLRAYAPTYAPTSDSKLVSNNKNNNNNNNNILSGGGLVLGAGIMPGDTLFVDPVKIKRERFTPDLLDSSKSPPLPSPISSPSSTSSRIHLHHHNLLAHTSPLGLEHLSPAALVAGGCATPPVLKQMEQMVSRNYSDIMRSLAAKYNNSNSGSNHDRYNGLDRKFDGRFPTPPLLGLSKLDVEGVRKNENHSAPPVLGEQRSPGAGTVFPCSLAPTMMDMSSTQALLSMVRSASANASQLETYLRGSVKRPLGEGEIPRTGPLDLTINSHKKPRIDGFPVTYDASAACMAAAAVLNLRLPGSEHAMATSMGAIKPLRDVRELLAKREEHNQADPAPGTPGASPKLGEARTPKDESPELKNKSINSLPCLSLCSDTSCSSASLADEVAKWTVDDVCKFVAAIDTCSEYVETFREQSIDGAALPMLTEEHLINNMNMKLGPALKITVDVGEKKLVIASCACIVFIVMKFRMKSERPDST</sequence>
<dbReference type="EMBL" id="JH431250">
    <property type="status" value="NOT_ANNOTATED_CDS"/>
    <property type="molecule type" value="Genomic_DNA"/>
</dbReference>
<feature type="region of interest" description="Disordered" evidence="4">
    <location>
        <begin position="356"/>
        <end position="449"/>
    </location>
</feature>
<dbReference type="SUPFAM" id="SSF47769">
    <property type="entry name" value="SAM/Pointed domain"/>
    <property type="match status" value="1"/>
</dbReference>
<feature type="domain" description="SAM" evidence="5">
    <location>
        <begin position="915"/>
        <end position="964"/>
    </location>
</feature>
<dbReference type="Gene3D" id="3.10.390.10">
    <property type="entry name" value="SAND domain-like"/>
    <property type="match status" value="1"/>
</dbReference>
<evidence type="ECO:0000259" key="5">
    <source>
        <dbReference type="PROSITE" id="PS50105"/>
    </source>
</evidence>
<dbReference type="InterPro" id="IPR001660">
    <property type="entry name" value="SAM"/>
</dbReference>
<feature type="region of interest" description="Disordered" evidence="4">
    <location>
        <begin position="1"/>
        <end position="31"/>
    </location>
</feature>
<organism evidence="7 8">
    <name type="scientific">Strigamia maritima</name>
    <name type="common">European centipede</name>
    <name type="synonym">Geophilus maritimus</name>
    <dbReference type="NCBI Taxonomy" id="126957"/>
    <lineage>
        <taxon>Eukaryota</taxon>
        <taxon>Metazoa</taxon>
        <taxon>Ecdysozoa</taxon>
        <taxon>Arthropoda</taxon>
        <taxon>Myriapoda</taxon>
        <taxon>Chilopoda</taxon>
        <taxon>Pleurostigmophora</taxon>
        <taxon>Geophilomorpha</taxon>
        <taxon>Linotaeniidae</taxon>
        <taxon>Strigamia</taxon>
    </lineage>
</organism>
<evidence type="ECO:0000313" key="8">
    <source>
        <dbReference type="Proteomes" id="UP000014500"/>
    </source>
</evidence>
<dbReference type="eggNOG" id="KOG4333">
    <property type="taxonomic scope" value="Eukaryota"/>
</dbReference>
<feature type="compositionally biased region" description="Polar residues" evidence="4">
    <location>
        <begin position="435"/>
        <end position="447"/>
    </location>
</feature>
<evidence type="ECO:0008006" key="9">
    <source>
        <dbReference type="Google" id="ProtNLM"/>
    </source>
</evidence>
<dbReference type="InterPro" id="IPR013761">
    <property type="entry name" value="SAM/pointed_sf"/>
</dbReference>
<feature type="compositionally biased region" description="Low complexity" evidence="4">
    <location>
        <begin position="406"/>
        <end position="434"/>
    </location>
</feature>
<feature type="region of interest" description="Disordered" evidence="4">
    <location>
        <begin position="589"/>
        <end position="614"/>
    </location>
</feature>
<dbReference type="InterPro" id="IPR010919">
    <property type="entry name" value="SAND-like_dom_sf"/>
</dbReference>
<keyword evidence="8" id="KW-1185">Reference proteome</keyword>
<dbReference type="HOGENOM" id="CLU_299219_0_0_1"/>
<dbReference type="PANTHER" id="PTHR10417:SF15">
    <property type="entry name" value="STERILE ALPHA MOTIF DOMAIN-CONTAINING 11"/>
    <property type="match status" value="1"/>
</dbReference>
<dbReference type="SMART" id="SM00454">
    <property type="entry name" value="SAM"/>
    <property type="match status" value="1"/>
</dbReference>
<dbReference type="Pfam" id="PF01342">
    <property type="entry name" value="SAND"/>
    <property type="match status" value="1"/>
</dbReference>
<accession>T1IP71</accession>
<feature type="compositionally biased region" description="Basic and acidic residues" evidence="4">
    <location>
        <begin position="872"/>
        <end position="885"/>
    </location>
</feature>
<dbReference type="Gene3D" id="1.10.150.50">
    <property type="entry name" value="Transcription Factor, Ets-1"/>
    <property type="match status" value="1"/>
</dbReference>
<evidence type="ECO:0000256" key="2">
    <source>
        <dbReference type="ARBA" id="ARBA00023163"/>
    </source>
</evidence>
<dbReference type="PROSITE" id="PS50105">
    <property type="entry name" value="SAM_DOMAIN"/>
    <property type="match status" value="1"/>
</dbReference>
<dbReference type="EnsemblMetazoa" id="SMAR002818-RA">
    <property type="protein sequence ID" value="SMAR002818-PA"/>
    <property type="gene ID" value="SMAR002818"/>
</dbReference>
<name>T1IP71_STRMM</name>
<proteinExistence type="predicted"/>
<dbReference type="GO" id="GO:0046872">
    <property type="term" value="F:metal ion binding"/>
    <property type="evidence" value="ECO:0007669"/>
    <property type="project" value="UniProtKB-KW"/>
</dbReference>
<evidence type="ECO:0000256" key="4">
    <source>
        <dbReference type="SAM" id="MobiDB-lite"/>
    </source>
</evidence>
<evidence type="ECO:0000259" key="6">
    <source>
        <dbReference type="PROSITE" id="PS50864"/>
    </source>
</evidence>
<dbReference type="PANTHER" id="PTHR10417">
    <property type="entry name" value="GLUCOCORTICOID MODULATORY ELEMENT-BINDING PROTEIN"/>
    <property type="match status" value="1"/>
</dbReference>
<dbReference type="Pfam" id="PF00536">
    <property type="entry name" value="SAM_1"/>
    <property type="match status" value="1"/>
</dbReference>
<keyword evidence="1" id="KW-0805">Transcription regulation</keyword>